<keyword evidence="5" id="KW-0333">Golgi apparatus</keyword>
<keyword evidence="7" id="KW-0808">Transferase</keyword>
<dbReference type="PANTHER" id="PTHR11062">
    <property type="entry name" value="EXOSTOSIN HEPARAN SULFATE GLYCOSYLTRANSFERASE -RELATED"/>
    <property type="match status" value="1"/>
</dbReference>
<dbReference type="GO" id="GO:0016757">
    <property type="term" value="F:glycosyltransferase activity"/>
    <property type="evidence" value="ECO:0007669"/>
    <property type="project" value="UniProtKB-KW"/>
</dbReference>
<keyword evidence="4" id="KW-0812">Transmembrane</keyword>
<keyword evidence="4" id="KW-0735">Signal-anchor</keyword>
<comment type="similarity">
    <text evidence="2">Belongs to the glycosyltransferase 47 family.</text>
</comment>
<dbReference type="EMBL" id="SWLB01000024">
    <property type="protein sequence ID" value="KAF3322768.1"/>
    <property type="molecule type" value="Genomic_DNA"/>
</dbReference>
<evidence type="ECO:0000256" key="2">
    <source>
        <dbReference type="ARBA" id="ARBA00010271"/>
    </source>
</evidence>
<evidence type="ECO:0000256" key="4">
    <source>
        <dbReference type="ARBA" id="ARBA00022968"/>
    </source>
</evidence>
<evidence type="ECO:0000313" key="8">
    <source>
        <dbReference type="Proteomes" id="UP000623129"/>
    </source>
</evidence>
<dbReference type="InterPro" id="IPR004263">
    <property type="entry name" value="Exostosin"/>
</dbReference>
<protein>
    <submittedName>
        <fullName evidence="7">Xyloglucan galactosyltransferase KATAMARI1</fullName>
    </submittedName>
</protein>
<dbReference type="OrthoDB" id="1924787at2759"/>
<dbReference type="InterPro" id="IPR040911">
    <property type="entry name" value="Exostosin_GT47"/>
</dbReference>
<dbReference type="Pfam" id="PF03016">
    <property type="entry name" value="Exostosin_GT47"/>
    <property type="match status" value="1"/>
</dbReference>
<evidence type="ECO:0000256" key="3">
    <source>
        <dbReference type="ARBA" id="ARBA00022676"/>
    </source>
</evidence>
<evidence type="ECO:0000259" key="6">
    <source>
        <dbReference type="Pfam" id="PF03016"/>
    </source>
</evidence>
<reference evidence="7" key="1">
    <citation type="submission" date="2020-01" db="EMBL/GenBank/DDBJ databases">
        <title>Genome sequence of Kobresia littledalei, the first chromosome-level genome in the family Cyperaceae.</title>
        <authorList>
            <person name="Qu G."/>
        </authorList>
    </citation>
    <scope>NUCLEOTIDE SEQUENCE</scope>
    <source>
        <strain evidence="7">C.B.Clarke</strain>
        <tissue evidence="7">Leaf</tissue>
    </source>
</reference>
<sequence length="460" mass="53553">MKLKLFSFFFFSLVVSYTSLSYFTSNLDVLIKFETQKAPPISSKKQKCDPDIAPFYIYELPDRFNKALLSNCTKLDPWWNKCPYVENQGLGQPLYKKSIWYNTRSNWYNTYQFSADMIFHARAVNHPCRTYNLSSALMFYIPFYPSLYAPSFFLETNFTRHDAMVVDLVDYISSFPNFQRHGGHDHFLVSGIMVHDLVRTPDKKDGKAFRSNNLLNLPKLLNVSILIIERKQLHKYKNHFGIPYPSYFHPRSKAEMISWQNEVRRSKRTHLFSFVGGARQKGHIAEMYRSSVINQCKRSKRCLLVFCKYWASAWDAADEILGAMKRARFCLQPPGDTATSRSVFDSILAGCIPVFFTDLMAYSQYEWYIPENREDWSVFIRPEHLYRIEDVLSGIPEKEVQRMREVVIGMIPQVTYVYPGATRAEIGFRDAVDTALVELTKRVRHIKHGTDASSTLATFL</sequence>
<comment type="caution">
    <text evidence="7">The sequence shown here is derived from an EMBL/GenBank/DDBJ whole genome shotgun (WGS) entry which is preliminary data.</text>
</comment>
<dbReference type="GO" id="GO:0000139">
    <property type="term" value="C:Golgi membrane"/>
    <property type="evidence" value="ECO:0007669"/>
    <property type="project" value="UniProtKB-SubCell"/>
</dbReference>
<dbReference type="PANTHER" id="PTHR11062:SF255">
    <property type="entry name" value="XYLOGLUCAN GALACTOSYLTRANSFERASE GT17-RELATED"/>
    <property type="match status" value="1"/>
</dbReference>
<accession>A0A833VH35</accession>
<proteinExistence type="inferred from homology"/>
<gene>
    <name evidence="7" type="ORF">FCM35_KLT12757</name>
</gene>
<evidence type="ECO:0000256" key="1">
    <source>
        <dbReference type="ARBA" id="ARBA00004323"/>
    </source>
</evidence>
<feature type="domain" description="Exostosin GT47" evidence="6">
    <location>
        <begin position="56"/>
        <end position="391"/>
    </location>
</feature>
<name>A0A833VH35_9POAL</name>
<organism evidence="7 8">
    <name type="scientific">Carex littledalei</name>
    <dbReference type="NCBI Taxonomy" id="544730"/>
    <lineage>
        <taxon>Eukaryota</taxon>
        <taxon>Viridiplantae</taxon>
        <taxon>Streptophyta</taxon>
        <taxon>Embryophyta</taxon>
        <taxon>Tracheophyta</taxon>
        <taxon>Spermatophyta</taxon>
        <taxon>Magnoliopsida</taxon>
        <taxon>Liliopsida</taxon>
        <taxon>Poales</taxon>
        <taxon>Cyperaceae</taxon>
        <taxon>Cyperoideae</taxon>
        <taxon>Cariceae</taxon>
        <taxon>Carex</taxon>
        <taxon>Carex subgen. Euthyceras</taxon>
    </lineage>
</organism>
<keyword evidence="3 7" id="KW-0328">Glycosyltransferase</keyword>
<dbReference type="Proteomes" id="UP000623129">
    <property type="component" value="Unassembled WGS sequence"/>
</dbReference>
<evidence type="ECO:0000313" key="7">
    <source>
        <dbReference type="EMBL" id="KAF3322768.1"/>
    </source>
</evidence>
<dbReference type="AlphaFoldDB" id="A0A833VH35"/>
<evidence type="ECO:0000256" key="5">
    <source>
        <dbReference type="ARBA" id="ARBA00023034"/>
    </source>
</evidence>
<keyword evidence="8" id="KW-1185">Reference proteome</keyword>
<comment type="subcellular location">
    <subcellularLocation>
        <location evidence="1">Golgi apparatus membrane</location>
        <topology evidence="1">Single-pass type II membrane protein</topology>
    </subcellularLocation>
</comment>